<dbReference type="AlphaFoldDB" id="A0A5D2E081"/>
<name>A0A5D2E081_GOSDA</name>
<organism evidence="1 2">
    <name type="scientific">Gossypium darwinii</name>
    <name type="common">Darwin's cotton</name>
    <name type="synonym">Gossypium barbadense var. darwinii</name>
    <dbReference type="NCBI Taxonomy" id="34276"/>
    <lineage>
        <taxon>Eukaryota</taxon>
        <taxon>Viridiplantae</taxon>
        <taxon>Streptophyta</taxon>
        <taxon>Embryophyta</taxon>
        <taxon>Tracheophyta</taxon>
        <taxon>Spermatophyta</taxon>
        <taxon>Magnoliopsida</taxon>
        <taxon>eudicotyledons</taxon>
        <taxon>Gunneridae</taxon>
        <taxon>Pentapetalae</taxon>
        <taxon>rosids</taxon>
        <taxon>malvids</taxon>
        <taxon>Malvales</taxon>
        <taxon>Malvaceae</taxon>
        <taxon>Malvoideae</taxon>
        <taxon>Gossypium</taxon>
    </lineage>
</organism>
<gene>
    <name evidence="1" type="ORF">ES288_A13G144500v1</name>
</gene>
<sequence>MLSPKHLLLFPLSQPFQIPNRFRALFMAIFVSVLMRALELCFDFLSTIIQGPKGSNGSTALTTSSKLSIAVFIPSPAFCEYPISTHVAFECPNLPQEKHTNSNASNSTFCTALLTKI</sequence>
<dbReference type="Proteomes" id="UP000323506">
    <property type="component" value="Chromosome A13"/>
</dbReference>
<evidence type="ECO:0000313" key="1">
    <source>
        <dbReference type="EMBL" id="TYG86578.1"/>
    </source>
</evidence>
<proteinExistence type="predicted"/>
<reference evidence="1 2" key="1">
    <citation type="submission" date="2019-06" db="EMBL/GenBank/DDBJ databases">
        <title>WGS assembly of Gossypium darwinii.</title>
        <authorList>
            <person name="Chen Z.J."/>
            <person name="Sreedasyam A."/>
            <person name="Ando A."/>
            <person name="Song Q."/>
            <person name="De L."/>
            <person name="Hulse-Kemp A."/>
            <person name="Ding M."/>
            <person name="Ye W."/>
            <person name="Kirkbride R."/>
            <person name="Jenkins J."/>
            <person name="Plott C."/>
            <person name="Lovell J."/>
            <person name="Lin Y.-M."/>
            <person name="Vaughn R."/>
            <person name="Liu B."/>
            <person name="Li W."/>
            <person name="Simpson S."/>
            <person name="Scheffler B."/>
            <person name="Saski C."/>
            <person name="Grover C."/>
            <person name="Hu G."/>
            <person name="Conover J."/>
            <person name="Carlson J."/>
            <person name="Shu S."/>
            <person name="Boston L."/>
            <person name="Williams M."/>
            <person name="Peterson D."/>
            <person name="Mcgee K."/>
            <person name="Jones D."/>
            <person name="Wendel J."/>
            <person name="Stelly D."/>
            <person name="Grimwood J."/>
            <person name="Schmutz J."/>
        </authorList>
    </citation>
    <scope>NUCLEOTIDE SEQUENCE [LARGE SCALE GENOMIC DNA]</scope>
    <source>
        <strain evidence="1">1808015.09</strain>
    </source>
</reference>
<keyword evidence="2" id="KW-1185">Reference proteome</keyword>
<protein>
    <submittedName>
        <fullName evidence="1">Uncharacterized protein</fullName>
    </submittedName>
</protein>
<dbReference type="EMBL" id="CM017700">
    <property type="protein sequence ID" value="TYG86578.1"/>
    <property type="molecule type" value="Genomic_DNA"/>
</dbReference>
<evidence type="ECO:0000313" key="2">
    <source>
        <dbReference type="Proteomes" id="UP000323506"/>
    </source>
</evidence>
<accession>A0A5D2E081</accession>